<dbReference type="Proteomes" id="UP000243579">
    <property type="component" value="Unassembled WGS sequence"/>
</dbReference>
<protein>
    <submittedName>
        <fullName evidence="2">Uncharacterized protein</fullName>
    </submittedName>
</protein>
<feature type="compositionally biased region" description="Acidic residues" evidence="1">
    <location>
        <begin position="132"/>
        <end position="141"/>
    </location>
</feature>
<evidence type="ECO:0000256" key="1">
    <source>
        <dbReference type="SAM" id="MobiDB-lite"/>
    </source>
</evidence>
<dbReference type="EMBL" id="JNBR01000367">
    <property type="protein sequence ID" value="OQR94262.1"/>
    <property type="molecule type" value="Genomic_DNA"/>
</dbReference>
<comment type="caution">
    <text evidence="2">The sequence shown here is derived from an EMBL/GenBank/DDBJ whole genome shotgun (WGS) entry which is preliminary data.</text>
</comment>
<proteinExistence type="predicted"/>
<reference evidence="2 3" key="1">
    <citation type="journal article" date="2014" name="Genome Biol. Evol.">
        <title>The secreted proteins of Achlya hypogyna and Thraustotheca clavata identify the ancestral oomycete secretome and reveal gene acquisitions by horizontal gene transfer.</title>
        <authorList>
            <person name="Misner I."/>
            <person name="Blouin N."/>
            <person name="Leonard G."/>
            <person name="Richards T.A."/>
            <person name="Lane C.E."/>
        </authorList>
    </citation>
    <scope>NUCLEOTIDE SEQUENCE [LARGE SCALE GENOMIC DNA]</scope>
    <source>
        <strain evidence="2 3">ATCC 48635</strain>
    </source>
</reference>
<feature type="region of interest" description="Disordered" evidence="1">
    <location>
        <begin position="1"/>
        <end position="20"/>
    </location>
</feature>
<dbReference type="InterPro" id="IPR011993">
    <property type="entry name" value="PH-like_dom_sf"/>
</dbReference>
<gene>
    <name evidence="2" type="ORF">ACHHYP_01523</name>
</gene>
<feature type="compositionally biased region" description="Low complexity" evidence="1">
    <location>
        <begin position="173"/>
        <end position="192"/>
    </location>
</feature>
<feature type="region of interest" description="Disordered" evidence="1">
    <location>
        <begin position="173"/>
        <end position="199"/>
    </location>
</feature>
<sequence>MMTLAAAVSNNEPSAAKMPSLAKDASLRPEVSQKHPLPEKAIVKTKPTSTKHTSPLHEFLYVLVGQDHVEWNDKLRASVKRLLHHDVLEREHVHATFATLEDTIHACSAEIDRLRDQLEKKTEHENSNQIEESPETPEVDTVDDVATAREKYILPTIPTSIENDKEVSVRAASPALAPARRSSVTPSSSPVPARRRSSLRRKSLTIAACKASPGKVSVSPAKHGLANQLVLVKTKMPSTDTPPRLGIKIARKFKPLNLSMFSFHPSAGAVPVPVMELGPEQNAIMLRQLRYVKGVMHDLPWAKSRLRDMLSHYTQKELSKEDLFPQLSHLSVQVQDDLDTKAKAQKHVLEAKSKQAVTLQLAKSIINELAIVKYGRRGKPHETKLYYDETHPCVLYWQSKQGDRSSSFLPLHSVKAIEVGFATAVFKRAARKQTDLDPDRCLSLVTADRTLDLRLPNTLQRDWLLKALQDVVAYAVHYRASAPQKRVPHASTAPRLRRM</sequence>
<feature type="region of interest" description="Disordered" evidence="1">
    <location>
        <begin position="119"/>
        <end position="141"/>
    </location>
</feature>
<name>A0A1V9Z8L1_ACHHY</name>
<organism evidence="2 3">
    <name type="scientific">Achlya hypogyna</name>
    <name type="common">Oomycete</name>
    <name type="synonym">Protoachlya hypogyna</name>
    <dbReference type="NCBI Taxonomy" id="1202772"/>
    <lineage>
        <taxon>Eukaryota</taxon>
        <taxon>Sar</taxon>
        <taxon>Stramenopiles</taxon>
        <taxon>Oomycota</taxon>
        <taxon>Saprolegniomycetes</taxon>
        <taxon>Saprolegniales</taxon>
        <taxon>Achlyaceae</taxon>
        <taxon>Achlya</taxon>
    </lineage>
</organism>
<keyword evidence="3" id="KW-1185">Reference proteome</keyword>
<evidence type="ECO:0000313" key="2">
    <source>
        <dbReference type="EMBL" id="OQR94262.1"/>
    </source>
</evidence>
<dbReference type="AlphaFoldDB" id="A0A1V9Z8L1"/>
<accession>A0A1V9Z8L1</accession>
<evidence type="ECO:0000313" key="3">
    <source>
        <dbReference type="Proteomes" id="UP000243579"/>
    </source>
</evidence>
<dbReference type="SUPFAM" id="SSF50729">
    <property type="entry name" value="PH domain-like"/>
    <property type="match status" value="1"/>
</dbReference>
<dbReference type="Gene3D" id="2.30.29.30">
    <property type="entry name" value="Pleckstrin-homology domain (PH domain)/Phosphotyrosine-binding domain (PTB)"/>
    <property type="match status" value="1"/>
</dbReference>
<dbReference type="OrthoDB" id="446422at2759"/>